<dbReference type="Pfam" id="PF00096">
    <property type="entry name" value="zf-C2H2"/>
    <property type="match status" value="2"/>
</dbReference>
<dbReference type="FunFam" id="3.30.160.60:FF:000090">
    <property type="entry name" value="Odd-skipped-related transciption factor 2"/>
    <property type="match status" value="1"/>
</dbReference>
<keyword evidence="6" id="KW-0805">Transcription regulation</keyword>
<feature type="compositionally biased region" description="Polar residues" evidence="10">
    <location>
        <begin position="529"/>
        <end position="540"/>
    </location>
</feature>
<dbReference type="InterPro" id="IPR050717">
    <property type="entry name" value="C2H2-ZF_Transcription_Reg"/>
</dbReference>
<dbReference type="AlphaFoldDB" id="A0AAD4MSL0"/>
<evidence type="ECO:0000256" key="8">
    <source>
        <dbReference type="ARBA" id="ARBA00023242"/>
    </source>
</evidence>
<evidence type="ECO:0000313" key="12">
    <source>
        <dbReference type="EMBL" id="KAI1702885.1"/>
    </source>
</evidence>
<feature type="region of interest" description="Disordered" evidence="10">
    <location>
        <begin position="51"/>
        <end position="71"/>
    </location>
</feature>
<feature type="domain" description="C2H2-type" evidence="11">
    <location>
        <begin position="439"/>
        <end position="459"/>
    </location>
</feature>
<dbReference type="EMBL" id="JAKKPZ010000091">
    <property type="protein sequence ID" value="KAI1702885.1"/>
    <property type="molecule type" value="Genomic_DNA"/>
</dbReference>
<dbReference type="PANTHER" id="PTHR14196">
    <property type="entry name" value="ODD-SKIPPED - RELATED"/>
    <property type="match status" value="1"/>
</dbReference>
<keyword evidence="3" id="KW-0677">Repeat</keyword>
<evidence type="ECO:0000256" key="3">
    <source>
        <dbReference type="ARBA" id="ARBA00022737"/>
    </source>
</evidence>
<dbReference type="Gene3D" id="3.30.160.60">
    <property type="entry name" value="Classic Zinc Finger"/>
    <property type="match status" value="3"/>
</dbReference>
<dbReference type="Proteomes" id="UP001201812">
    <property type="component" value="Unassembled WGS sequence"/>
</dbReference>
<feature type="domain" description="C2H2-type" evidence="11">
    <location>
        <begin position="467"/>
        <end position="487"/>
    </location>
</feature>
<feature type="region of interest" description="Disordered" evidence="10">
    <location>
        <begin position="513"/>
        <end position="550"/>
    </location>
</feature>
<feature type="compositionally biased region" description="Basic residues" evidence="10">
    <location>
        <begin position="541"/>
        <end position="550"/>
    </location>
</feature>
<dbReference type="Pfam" id="PF13912">
    <property type="entry name" value="zf-C2H2_6"/>
    <property type="match status" value="1"/>
</dbReference>
<feature type="compositionally biased region" description="Acidic residues" evidence="10">
    <location>
        <begin position="283"/>
        <end position="300"/>
    </location>
</feature>
<dbReference type="InterPro" id="IPR013087">
    <property type="entry name" value="Znf_C2H2_type"/>
</dbReference>
<dbReference type="GO" id="GO:0000977">
    <property type="term" value="F:RNA polymerase II transcription regulatory region sequence-specific DNA binding"/>
    <property type="evidence" value="ECO:0007669"/>
    <property type="project" value="TreeGrafter"/>
</dbReference>
<evidence type="ECO:0000256" key="2">
    <source>
        <dbReference type="ARBA" id="ARBA00022723"/>
    </source>
</evidence>
<comment type="caution">
    <text evidence="12">The sequence shown here is derived from an EMBL/GenBank/DDBJ whole genome shotgun (WGS) entry which is preliminary data.</text>
</comment>
<evidence type="ECO:0000256" key="6">
    <source>
        <dbReference type="ARBA" id="ARBA00023015"/>
    </source>
</evidence>
<keyword evidence="8" id="KW-0539">Nucleus</keyword>
<keyword evidence="13" id="KW-1185">Reference proteome</keyword>
<dbReference type="FunFam" id="3.30.160.60:FF:000311">
    <property type="entry name" value="protein odd-skipped-related 2 isoform X1"/>
    <property type="match status" value="1"/>
</dbReference>
<organism evidence="12 13">
    <name type="scientific">Ditylenchus destructor</name>
    <dbReference type="NCBI Taxonomy" id="166010"/>
    <lineage>
        <taxon>Eukaryota</taxon>
        <taxon>Metazoa</taxon>
        <taxon>Ecdysozoa</taxon>
        <taxon>Nematoda</taxon>
        <taxon>Chromadorea</taxon>
        <taxon>Rhabditida</taxon>
        <taxon>Tylenchina</taxon>
        <taxon>Tylenchomorpha</taxon>
        <taxon>Sphaerularioidea</taxon>
        <taxon>Anguinidae</taxon>
        <taxon>Anguininae</taxon>
        <taxon>Ditylenchus</taxon>
    </lineage>
</organism>
<evidence type="ECO:0000256" key="5">
    <source>
        <dbReference type="ARBA" id="ARBA00022833"/>
    </source>
</evidence>
<name>A0AAD4MSL0_9BILA</name>
<sequence>MALNITTDKIEGPFLSDELTPLKGVMPFKEAAVLCYFINVVSAYQRHRVLHSRRRPGPNMGSEKNSHSGVTNGSVSMLFSSAFSNGSDLVNFTPASTLNPMMTSATVTPPQCNMNPAPSSMIFQPNSNKAISHQSPSSISQPQAPFPPAVMAFLTNFINPNGSNCTGSNFSTLQRCAEGANSIFPPLANAQQREFARFYQQVIYQQQQQQFAAATICYQKLVPSGFISAFLCQPNLTPSPTEPKGVMQISDTKDLSKRKSSPKKLNSKIDFAQLAASCCLTTTDEEEKDTELEEDTSDDQSTEKKKDPLQSSPELPIQENENHESVESPVEMARGSLIPTSSSAPTLPFMMNQTMSNGLNPVFLNQLANMAAAAAAVSNAQCDSTTRARNQMSAKDYPTQVALNPTMRPPPWFMLAGGRKSGTSQGAGRSTRPKKEFVCRFCDRRFTKSYNLLIHERTHTNERPYPCDICKKSFRRQDHLRDHRYTHAKEKPFKCDECGKGFCQSRTLQVHKMSSHGTPISPPLRYRNSIMSNSTPTSSNRQRHSVLSKL</sequence>
<dbReference type="GO" id="GO:0005634">
    <property type="term" value="C:nucleus"/>
    <property type="evidence" value="ECO:0007669"/>
    <property type="project" value="UniProtKB-SubCell"/>
</dbReference>
<evidence type="ECO:0000313" key="13">
    <source>
        <dbReference type="Proteomes" id="UP001201812"/>
    </source>
</evidence>
<dbReference type="PANTHER" id="PTHR14196:SF0">
    <property type="entry name" value="PROTEIN BOWEL"/>
    <property type="match status" value="1"/>
</dbReference>
<keyword evidence="2" id="KW-0479">Metal-binding</keyword>
<keyword evidence="7" id="KW-0804">Transcription</keyword>
<comment type="subcellular location">
    <subcellularLocation>
        <location evidence="1">Nucleus</location>
    </subcellularLocation>
</comment>
<feature type="region of interest" description="Disordered" evidence="10">
    <location>
        <begin position="282"/>
        <end position="329"/>
    </location>
</feature>
<feature type="region of interest" description="Disordered" evidence="10">
    <location>
        <begin position="240"/>
        <end position="264"/>
    </location>
</feature>
<dbReference type="GO" id="GO:0008270">
    <property type="term" value="F:zinc ion binding"/>
    <property type="evidence" value="ECO:0007669"/>
    <property type="project" value="UniProtKB-KW"/>
</dbReference>
<accession>A0AAD4MSL0</accession>
<dbReference type="GO" id="GO:0000981">
    <property type="term" value="F:DNA-binding transcription factor activity, RNA polymerase II-specific"/>
    <property type="evidence" value="ECO:0007669"/>
    <property type="project" value="TreeGrafter"/>
</dbReference>
<comment type="similarity">
    <text evidence="9">Belongs to the Odd C2H2-type zinc-finger protein family.</text>
</comment>
<dbReference type="InterPro" id="IPR036236">
    <property type="entry name" value="Znf_C2H2_sf"/>
</dbReference>
<evidence type="ECO:0000256" key="4">
    <source>
        <dbReference type="ARBA" id="ARBA00022771"/>
    </source>
</evidence>
<dbReference type="SMART" id="SM00355">
    <property type="entry name" value="ZnF_C2H2"/>
    <property type="match status" value="3"/>
</dbReference>
<feature type="domain" description="C2H2-type" evidence="11">
    <location>
        <begin position="495"/>
        <end position="516"/>
    </location>
</feature>
<dbReference type="PROSITE" id="PS00028">
    <property type="entry name" value="ZINC_FINGER_C2H2_1"/>
    <property type="match status" value="3"/>
</dbReference>
<dbReference type="SUPFAM" id="SSF57667">
    <property type="entry name" value="beta-beta-alpha zinc fingers"/>
    <property type="match status" value="2"/>
</dbReference>
<protein>
    <submittedName>
        <fullName evidence="12">Zinc-finger double domain-containing protein</fullName>
    </submittedName>
</protein>
<proteinExistence type="inferred from homology"/>
<evidence type="ECO:0000256" key="10">
    <source>
        <dbReference type="SAM" id="MobiDB-lite"/>
    </source>
</evidence>
<evidence type="ECO:0000259" key="11">
    <source>
        <dbReference type="PROSITE" id="PS00028"/>
    </source>
</evidence>
<dbReference type="FunFam" id="3.30.160.60:FF:000294">
    <property type="entry name" value="Odd-skipped-related transciption factor 2"/>
    <property type="match status" value="1"/>
</dbReference>
<keyword evidence="4 12" id="KW-0863">Zinc-finger</keyword>
<evidence type="ECO:0000256" key="1">
    <source>
        <dbReference type="ARBA" id="ARBA00004123"/>
    </source>
</evidence>
<evidence type="ECO:0000256" key="9">
    <source>
        <dbReference type="ARBA" id="ARBA00038339"/>
    </source>
</evidence>
<reference evidence="12" key="1">
    <citation type="submission" date="2022-01" db="EMBL/GenBank/DDBJ databases">
        <title>Genome Sequence Resource for Two Populations of Ditylenchus destructor, the Migratory Endoparasitic Phytonematode.</title>
        <authorList>
            <person name="Zhang H."/>
            <person name="Lin R."/>
            <person name="Xie B."/>
        </authorList>
    </citation>
    <scope>NUCLEOTIDE SEQUENCE</scope>
    <source>
        <strain evidence="12">BazhouSP</strain>
    </source>
</reference>
<keyword evidence="5" id="KW-0862">Zinc</keyword>
<gene>
    <name evidence="12" type="ORF">DdX_15216</name>
</gene>
<evidence type="ECO:0000256" key="7">
    <source>
        <dbReference type="ARBA" id="ARBA00023163"/>
    </source>
</evidence>